<reference evidence="1" key="1">
    <citation type="journal article" date="2021" name="Proc. Natl. Acad. Sci. U.S.A.">
        <title>A Catalog of Tens of Thousands of Viruses from Human Metagenomes Reveals Hidden Associations with Chronic Diseases.</title>
        <authorList>
            <person name="Tisza M.J."/>
            <person name="Buck C.B."/>
        </authorList>
    </citation>
    <scope>NUCLEOTIDE SEQUENCE</scope>
    <source>
        <strain evidence="1">CtwQg18</strain>
    </source>
</reference>
<dbReference type="Pfam" id="PF04883">
    <property type="entry name" value="HK97-gp10_like"/>
    <property type="match status" value="1"/>
</dbReference>
<accession>A0A8S5MIQ5</accession>
<dbReference type="InterPro" id="IPR010064">
    <property type="entry name" value="HK97-gp10_tail"/>
</dbReference>
<dbReference type="EMBL" id="BK014913">
    <property type="protein sequence ID" value="DAD82132.1"/>
    <property type="molecule type" value="Genomic_DNA"/>
</dbReference>
<dbReference type="EMBL" id="BK014913">
    <property type="protein sequence ID" value="DAD82125.1"/>
    <property type="molecule type" value="Genomic_DNA"/>
</dbReference>
<protein>
    <submittedName>
        <fullName evidence="1">Tail component protein</fullName>
    </submittedName>
</protein>
<dbReference type="NCBIfam" id="TIGR01725">
    <property type="entry name" value="phge_HK97_gp10"/>
    <property type="match status" value="1"/>
</dbReference>
<proteinExistence type="predicted"/>
<sequence length="181" mass="20113">MGNTEDKGGGDVQDTIHINPFDPDSIDEAIKKLEKRKERIHKCAEALIRKLTNLGVEKAQELVPVDTGVARASIIGYLDEAEGVGIISAGGYCKYIEFGTGVKGRDSSHPSEEYKAIMQWAYNSGATIFTTKDGREGWYYPADDGTWRFTEGMPSRPFMYETAQYLRKEATKIASEVFKDG</sequence>
<evidence type="ECO:0000313" key="1">
    <source>
        <dbReference type="EMBL" id="DAD82132.1"/>
    </source>
</evidence>
<organism evidence="1">
    <name type="scientific">Siphoviridae sp. ctwQg18</name>
    <dbReference type="NCBI Taxonomy" id="2826516"/>
    <lineage>
        <taxon>Viruses</taxon>
        <taxon>Duplodnaviria</taxon>
        <taxon>Heunggongvirae</taxon>
        <taxon>Uroviricota</taxon>
        <taxon>Caudoviricetes</taxon>
    </lineage>
</organism>
<name>A0A8S5MIQ5_9CAUD</name>